<accession>K1UQ66</accession>
<sequence>GEFSVKCMHPCEGYDYESANDYSAVYLVEYGYFSMLMTGDAEKKAEKCIVEDANRMAGDAGESARFMSVNILKVGHHGSKGASSEEFLSYVKPRKCIDILWGR</sequence>
<name>K1UQ66_9ZZZZ</name>
<dbReference type="PANTHER" id="PTHR30619:SF1">
    <property type="entry name" value="RECOMBINATION PROTEIN 2"/>
    <property type="match status" value="1"/>
</dbReference>
<gene>
    <name evidence="1" type="ORF">LEA_01483</name>
</gene>
<dbReference type="AlphaFoldDB" id="K1UQ66"/>
<dbReference type="PANTHER" id="PTHR30619">
    <property type="entry name" value="DNA INTERNALIZATION/COMPETENCE PROTEIN COMEC/REC2"/>
    <property type="match status" value="1"/>
</dbReference>
<dbReference type="InterPro" id="IPR036866">
    <property type="entry name" value="RibonucZ/Hydroxyglut_hydro"/>
</dbReference>
<dbReference type="SUPFAM" id="SSF56281">
    <property type="entry name" value="Metallo-hydrolase/oxidoreductase"/>
    <property type="match status" value="1"/>
</dbReference>
<organism evidence="1">
    <name type="scientific">human gut metagenome</name>
    <dbReference type="NCBI Taxonomy" id="408170"/>
    <lineage>
        <taxon>unclassified sequences</taxon>
        <taxon>metagenomes</taxon>
        <taxon>organismal metagenomes</taxon>
    </lineage>
</organism>
<feature type="non-terminal residue" evidence="1">
    <location>
        <position position="1"/>
    </location>
</feature>
<comment type="caution">
    <text evidence="1">The sequence shown here is derived from an EMBL/GenBank/DDBJ whole genome shotgun (WGS) entry which is preliminary data.</text>
</comment>
<proteinExistence type="predicted"/>
<dbReference type="InterPro" id="IPR052159">
    <property type="entry name" value="Competence_DNA_uptake"/>
</dbReference>
<dbReference type="EMBL" id="AJWY01001030">
    <property type="protein sequence ID" value="EKC80340.1"/>
    <property type="molecule type" value="Genomic_DNA"/>
</dbReference>
<reference evidence="1" key="1">
    <citation type="journal article" date="2013" name="Environ. Microbiol.">
        <title>Microbiota from the distal guts of lean and obese adolescents exhibit partial functional redundancy besides clear differences in community structure.</title>
        <authorList>
            <person name="Ferrer M."/>
            <person name="Ruiz A."/>
            <person name="Lanza F."/>
            <person name="Haange S.B."/>
            <person name="Oberbach A."/>
            <person name="Till H."/>
            <person name="Bargiela R."/>
            <person name="Campoy C."/>
            <person name="Segura M.T."/>
            <person name="Richter M."/>
            <person name="von Bergen M."/>
            <person name="Seifert J."/>
            <person name="Suarez A."/>
        </authorList>
    </citation>
    <scope>NUCLEOTIDE SEQUENCE</scope>
</reference>
<protein>
    <submittedName>
        <fullName evidence="1">Metallo-beta-lactamase superfamily protein</fullName>
    </submittedName>
</protein>
<evidence type="ECO:0000313" key="1">
    <source>
        <dbReference type="EMBL" id="EKC80340.1"/>
    </source>
</evidence>
<dbReference type="Gene3D" id="3.60.15.10">
    <property type="entry name" value="Ribonuclease Z/Hydroxyacylglutathione hydrolase-like"/>
    <property type="match status" value="1"/>
</dbReference>